<comment type="caution">
    <text evidence="14">The sequence shown here is derived from an EMBL/GenBank/DDBJ whole genome shotgun (WGS) entry which is preliminary data.</text>
</comment>
<sequence length="238" mass="27830">MTNQEQQQKQTQEDQLEDSPDFKRVQHLVVDEMPRQMKPGLENLNDGVIAIIMTIILLEIPMPKAGYGGYFYFIRNIAVFLVSFFIVAEFWYENRQFLMLVQKATKQIVVLNFLFLATLSMIPILTKWLMQTPNRLAAVTYGVVQLLVQLFNYWLFYSGQKQTFRDQQSYRLFFDRIIVLRLISTLGVNLLLIILAILSPNFSIVAYIASPIISLLYPESLKRRQELRRGKKHLTKSK</sequence>
<gene>
    <name evidence="14" type="ORF">ACFQ4R_00800</name>
</gene>
<reference evidence="15" key="1">
    <citation type="journal article" date="2019" name="Int. J. Syst. Evol. Microbiol.">
        <title>The Global Catalogue of Microorganisms (GCM) 10K type strain sequencing project: providing services to taxonomists for standard genome sequencing and annotation.</title>
        <authorList>
            <consortium name="The Broad Institute Genomics Platform"/>
            <consortium name="The Broad Institute Genome Sequencing Center for Infectious Disease"/>
            <person name="Wu L."/>
            <person name="Ma J."/>
        </authorList>
    </citation>
    <scope>NUCLEOTIDE SEQUENCE [LARGE SCALE GENOMIC DNA]</scope>
    <source>
        <strain evidence="15">CCM 8937</strain>
    </source>
</reference>
<feature type="transmembrane region" description="Helical" evidence="13">
    <location>
        <begin position="178"/>
        <end position="198"/>
    </location>
</feature>
<evidence type="ECO:0000313" key="14">
    <source>
        <dbReference type="EMBL" id="MFD1410168.1"/>
    </source>
</evidence>
<organism evidence="14 15">
    <name type="scientific">Lapidilactobacillus gannanensis</name>
    <dbReference type="NCBI Taxonomy" id="2486002"/>
    <lineage>
        <taxon>Bacteria</taxon>
        <taxon>Bacillati</taxon>
        <taxon>Bacillota</taxon>
        <taxon>Bacilli</taxon>
        <taxon>Lactobacillales</taxon>
        <taxon>Lactobacillaceae</taxon>
        <taxon>Lapidilactobacillus</taxon>
    </lineage>
</organism>
<evidence type="ECO:0000256" key="13">
    <source>
        <dbReference type="SAM" id="Phobius"/>
    </source>
</evidence>
<evidence type="ECO:0000256" key="1">
    <source>
        <dbReference type="ARBA" id="ARBA00004141"/>
    </source>
</evidence>
<keyword evidence="10 13" id="KW-0472">Membrane</keyword>
<dbReference type="Proteomes" id="UP001597191">
    <property type="component" value="Unassembled WGS sequence"/>
</dbReference>
<feature type="transmembrane region" description="Helical" evidence="13">
    <location>
        <begin position="69"/>
        <end position="88"/>
    </location>
</feature>
<evidence type="ECO:0000256" key="9">
    <source>
        <dbReference type="ARBA" id="ARBA00023065"/>
    </source>
</evidence>
<feature type="transmembrane region" description="Helical" evidence="13">
    <location>
        <begin position="204"/>
        <end position="221"/>
    </location>
</feature>
<keyword evidence="4" id="KW-0633">Potassium transport</keyword>
<keyword evidence="11" id="KW-0407">Ion channel</keyword>
<evidence type="ECO:0000256" key="6">
    <source>
        <dbReference type="ARBA" id="ARBA00022826"/>
    </source>
</evidence>
<dbReference type="RefSeq" id="WP_125648320.1">
    <property type="nucleotide sequence ID" value="NZ_JBHTOH010000009.1"/>
</dbReference>
<dbReference type="EMBL" id="JBHTOH010000009">
    <property type="protein sequence ID" value="MFD1410168.1"/>
    <property type="molecule type" value="Genomic_DNA"/>
</dbReference>
<protein>
    <submittedName>
        <fullName evidence="14">TMEM175 family protein</fullName>
    </submittedName>
</protein>
<feature type="transmembrane region" description="Helical" evidence="13">
    <location>
        <begin position="43"/>
        <end position="63"/>
    </location>
</feature>
<comment type="similarity">
    <text evidence="2">Belongs to the TMEM175 family.</text>
</comment>
<keyword evidence="6" id="KW-0631">Potassium channel</keyword>
<evidence type="ECO:0000256" key="3">
    <source>
        <dbReference type="ARBA" id="ARBA00022448"/>
    </source>
</evidence>
<proteinExistence type="inferred from homology"/>
<evidence type="ECO:0000256" key="11">
    <source>
        <dbReference type="ARBA" id="ARBA00023303"/>
    </source>
</evidence>
<evidence type="ECO:0000256" key="12">
    <source>
        <dbReference type="ARBA" id="ARBA00034430"/>
    </source>
</evidence>
<evidence type="ECO:0000256" key="8">
    <source>
        <dbReference type="ARBA" id="ARBA00022989"/>
    </source>
</evidence>
<evidence type="ECO:0000256" key="10">
    <source>
        <dbReference type="ARBA" id="ARBA00023136"/>
    </source>
</evidence>
<keyword evidence="3" id="KW-0813">Transport</keyword>
<dbReference type="Pfam" id="PF06736">
    <property type="entry name" value="TMEM175"/>
    <property type="match status" value="1"/>
</dbReference>
<keyword evidence="8 13" id="KW-1133">Transmembrane helix</keyword>
<feature type="transmembrane region" description="Helical" evidence="13">
    <location>
        <begin position="109"/>
        <end position="130"/>
    </location>
</feature>
<evidence type="ECO:0000256" key="4">
    <source>
        <dbReference type="ARBA" id="ARBA00022538"/>
    </source>
</evidence>
<feature type="transmembrane region" description="Helical" evidence="13">
    <location>
        <begin position="136"/>
        <end position="157"/>
    </location>
</feature>
<keyword evidence="5 13" id="KW-0812">Transmembrane</keyword>
<comment type="subcellular location">
    <subcellularLocation>
        <location evidence="1">Membrane</location>
        <topology evidence="1">Multi-pass membrane protein</topology>
    </subcellularLocation>
</comment>
<keyword evidence="15" id="KW-1185">Reference proteome</keyword>
<keyword evidence="7" id="KW-0630">Potassium</keyword>
<name>A0ABW4BKI5_9LACO</name>
<evidence type="ECO:0000256" key="7">
    <source>
        <dbReference type="ARBA" id="ARBA00022958"/>
    </source>
</evidence>
<dbReference type="InterPro" id="IPR010617">
    <property type="entry name" value="TMEM175-like"/>
</dbReference>
<keyword evidence="9" id="KW-0406">Ion transport</keyword>
<evidence type="ECO:0000256" key="5">
    <source>
        <dbReference type="ARBA" id="ARBA00022692"/>
    </source>
</evidence>
<evidence type="ECO:0000313" key="15">
    <source>
        <dbReference type="Proteomes" id="UP001597191"/>
    </source>
</evidence>
<accession>A0ABW4BKI5</accession>
<comment type="catalytic activity">
    <reaction evidence="12">
        <text>K(+)(in) = K(+)(out)</text>
        <dbReference type="Rhea" id="RHEA:29463"/>
        <dbReference type="ChEBI" id="CHEBI:29103"/>
    </reaction>
</comment>
<evidence type="ECO:0000256" key="2">
    <source>
        <dbReference type="ARBA" id="ARBA00006920"/>
    </source>
</evidence>